<comment type="caution">
    <text evidence="1">The sequence shown here is derived from an EMBL/GenBank/DDBJ whole genome shotgun (WGS) entry which is preliminary data.</text>
</comment>
<evidence type="ECO:0000313" key="1">
    <source>
        <dbReference type="EMBL" id="MDQ0479031.1"/>
    </source>
</evidence>
<dbReference type="Proteomes" id="UP001224418">
    <property type="component" value="Unassembled WGS sequence"/>
</dbReference>
<reference evidence="1 2" key="1">
    <citation type="submission" date="2023-07" db="EMBL/GenBank/DDBJ databases">
        <title>Genomic Encyclopedia of Type Strains, Phase IV (KMG-IV): sequencing the most valuable type-strain genomes for metagenomic binning, comparative biology and taxonomic classification.</title>
        <authorList>
            <person name="Goeker M."/>
        </authorList>
    </citation>
    <scope>NUCLEOTIDE SEQUENCE [LARGE SCALE GENOMIC DNA]</scope>
    <source>
        <strain evidence="1 2">DSM 1400</strain>
    </source>
</reference>
<dbReference type="RefSeq" id="WP_162630336.1">
    <property type="nucleotide sequence ID" value="NZ_BAAACJ010000009.1"/>
</dbReference>
<organism evidence="1 2">
    <name type="scientific">Hathewaya limosa</name>
    <name type="common">Clostridium limosum</name>
    <dbReference type="NCBI Taxonomy" id="1536"/>
    <lineage>
        <taxon>Bacteria</taxon>
        <taxon>Bacillati</taxon>
        <taxon>Bacillota</taxon>
        <taxon>Clostridia</taxon>
        <taxon>Eubacteriales</taxon>
        <taxon>Clostridiaceae</taxon>
        <taxon>Hathewaya</taxon>
    </lineage>
</organism>
<sequence>MGKWTALAEKTFKDIQKRKEERKKGKLDAKNHIIENTIRVNKRLRRF</sequence>
<proteinExistence type="predicted"/>
<evidence type="ECO:0008006" key="3">
    <source>
        <dbReference type="Google" id="ProtNLM"/>
    </source>
</evidence>
<protein>
    <recommendedName>
        <fullName evidence="3">Transposase</fullName>
    </recommendedName>
</protein>
<evidence type="ECO:0000313" key="2">
    <source>
        <dbReference type="Proteomes" id="UP001224418"/>
    </source>
</evidence>
<keyword evidence="2" id="KW-1185">Reference proteome</keyword>
<dbReference type="EMBL" id="JAUSWN010000005">
    <property type="protein sequence ID" value="MDQ0479031.1"/>
    <property type="molecule type" value="Genomic_DNA"/>
</dbReference>
<accession>A0ABU0JPL6</accession>
<gene>
    <name evidence="1" type="ORF">QOZ93_000760</name>
</gene>
<name>A0ABU0JPL6_HATLI</name>